<feature type="compositionally biased region" description="Polar residues" evidence="1">
    <location>
        <begin position="21"/>
        <end position="32"/>
    </location>
</feature>
<dbReference type="AlphaFoldDB" id="A0A367XPC8"/>
<proteinExistence type="predicted"/>
<protein>
    <submittedName>
        <fullName evidence="2">Uncharacterized protein</fullName>
    </submittedName>
</protein>
<evidence type="ECO:0000256" key="1">
    <source>
        <dbReference type="SAM" id="MobiDB-lite"/>
    </source>
</evidence>
<sequence length="277" mass="31980">MFSFLFKENKTSARQRANPRPSEQSSLLSTPTNDDRYSDVKPEKEKTVDSLPPTYKEVDKESETTLKQEPLDITRAIDIDSESTWIAWSNIVEVVWTKIFFMTTELRVWKWFKVPKYDGPQEVESHLEPESFSIRGGPGHTAVIYRQLKARLGLKIKQLEFLVVADIAQVPVVFSCWKEDKYHATIYAILREDVEKFCRFAASDFKDPYGATEGYFATFNFQKILANCKTKNYCQGSDKTPCVISALTQNSEKFICIPENSYVRWGPLNENCHQLIE</sequence>
<organism evidence="2 3">
    <name type="scientific">Candida viswanathii</name>
    <dbReference type="NCBI Taxonomy" id="5486"/>
    <lineage>
        <taxon>Eukaryota</taxon>
        <taxon>Fungi</taxon>
        <taxon>Dikarya</taxon>
        <taxon>Ascomycota</taxon>
        <taxon>Saccharomycotina</taxon>
        <taxon>Pichiomycetes</taxon>
        <taxon>Debaryomycetaceae</taxon>
        <taxon>Candida/Lodderomyces clade</taxon>
        <taxon>Candida</taxon>
    </lineage>
</organism>
<name>A0A367XPC8_9ASCO</name>
<evidence type="ECO:0000313" key="3">
    <source>
        <dbReference type="Proteomes" id="UP000253472"/>
    </source>
</evidence>
<comment type="caution">
    <text evidence="2">The sequence shown here is derived from an EMBL/GenBank/DDBJ whole genome shotgun (WGS) entry which is preliminary data.</text>
</comment>
<reference evidence="2 3" key="1">
    <citation type="submission" date="2018-06" db="EMBL/GenBank/DDBJ databases">
        <title>Whole genome sequencing of Candida tropicalis (genome annotated by CSBL at Korea University).</title>
        <authorList>
            <person name="Ahn J."/>
        </authorList>
    </citation>
    <scope>NUCLEOTIDE SEQUENCE [LARGE SCALE GENOMIC DNA]</scope>
    <source>
        <strain evidence="2 3">ATCC 20962</strain>
    </source>
</reference>
<feature type="region of interest" description="Disordered" evidence="1">
    <location>
        <begin position="1"/>
        <end position="52"/>
    </location>
</feature>
<accession>A0A367XPC8</accession>
<evidence type="ECO:0000313" key="2">
    <source>
        <dbReference type="EMBL" id="RCK55484.1"/>
    </source>
</evidence>
<dbReference type="EMBL" id="QLNQ01000030">
    <property type="protein sequence ID" value="RCK55484.1"/>
    <property type="molecule type" value="Genomic_DNA"/>
</dbReference>
<dbReference type="Proteomes" id="UP000253472">
    <property type="component" value="Unassembled WGS sequence"/>
</dbReference>
<keyword evidence="3" id="KW-1185">Reference proteome</keyword>
<gene>
    <name evidence="2" type="ORF">Cantr_04730</name>
</gene>
<feature type="compositionally biased region" description="Basic and acidic residues" evidence="1">
    <location>
        <begin position="33"/>
        <end position="48"/>
    </location>
</feature>